<keyword evidence="4" id="KW-0732">Signal</keyword>
<sequence>RVSPRSHYTTSPPQSVECCQCRESVVHFLVASLLFTLPNTNMWCNIVVLAVLALCLQQGNALKCHSCTSLTDPKCGDPIDSSVGLTECTPDFMKDASKLLQGAADAISGIAGKLGFDTNVEVPDANAAFACVKAVRQEGDKKAVIRGCSVPSNSNFDMCAKLKAQGGGVVSFCETCTTDGCNGASGVSPNSLLALLAVAVTALLVRL</sequence>
<evidence type="ECO:0000256" key="2">
    <source>
        <dbReference type="ARBA" id="ARBA00022622"/>
    </source>
</evidence>
<dbReference type="Pfam" id="PF17064">
    <property type="entry name" value="QVR"/>
    <property type="match status" value="1"/>
</dbReference>
<keyword evidence="8" id="KW-0449">Lipoprotein</keyword>
<organism evidence="9">
    <name type="scientific">Cuerna arida</name>
    <dbReference type="NCBI Taxonomy" id="1464854"/>
    <lineage>
        <taxon>Eukaryota</taxon>
        <taxon>Metazoa</taxon>
        <taxon>Ecdysozoa</taxon>
        <taxon>Arthropoda</taxon>
        <taxon>Hexapoda</taxon>
        <taxon>Insecta</taxon>
        <taxon>Pterygota</taxon>
        <taxon>Neoptera</taxon>
        <taxon>Paraneoptera</taxon>
        <taxon>Hemiptera</taxon>
        <taxon>Auchenorrhyncha</taxon>
        <taxon>Membracoidea</taxon>
        <taxon>Cicadellidae</taxon>
        <taxon>Cicadellinae</taxon>
        <taxon>Proconiini</taxon>
        <taxon>Cuerna</taxon>
    </lineage>
</organism>
<proteinExistence type="predicted"/>
<dbReference type="EMBL" id="GECZ01015723">
    <property type="protein sequence ID" value="JAS54046.1"/>
    <property type="molecule type" value="Transcribed_RNA"/>
</dbReference>
<evidence type="ECO:0000256" key="7">
    <source>
        <dbReference type="ARBA" id="ARBA00023180"/>
    </source>
</evidence>
<keyword evidence="6" id="KW-0472">Membrane</keyword>
<dbReference type="InterPro" id="IPR050975">
    <property type="entry name" value="Sleep_regulator"/>
</dbReference>
<accession>A0A1B6FV14</accession>
<gene>
    <name evidence="9" type="ORF">g.24500</name>
</gene>
<keyword evidence="2" id="KW-0336">GPI-anchor</keyword>
<dbReference type="PANTHER" id="PTHR33562">
    <property type="entry name" value="ATILLA, ISOFORM B-RELATED-RELATED"/>
    <property type="match status" value="1"/>
</dbReference>
<protein>
    <submittedName>
        <fullName evidence="9">Uncharacterized protein</fullName>
    </submittedName>
</protein>
<name>A0A1B6FV14_9HEMI</name>
<evidence type="ECO:0000256" key="5">
    <source>
        <dbReference type="ARBA" id="ARBA00022989"/>
    </source>
</evidence>
<keyword evidence="5" id="KW-1133">Transmembrane helix</keyword>
<evidence type="ECO:0000256" key="8">
    <source>
        <dbReference type="ARBA" id="ARBA00023288"/>
    </source>
</evidence>
<dbReference type="GO" id="GO:0030431">
    <property type="term" value="P:sleep"/>
    <property type="evidence" value="ECO:0007669"/>
    <property type="project" value="InterPro"/>
</dbReference>
<evidence type="ECO:0000256" key="4">
    <source>
        <dbReference type="ARBA" id="ARBA00022729"/>
    </source>
</evidence>
<keyword evidence="7" id="KW-0325">Glycoprotein</keyword>
<evidence type="ECO:0000256" key="1">
    <source>
        <dbReference type="ARBA" id="ARBA00004589"/>
    </source>
</evidence>
<dbReference type="AlphaFoldDB" id="A0A1B6FV14"/>
<dbReference type="GO" id="GO:0098552">
    <property type="term" value="C:side of membrane"/>
    <property type="evidence" value="ECO:0007669"/>
    <property type="project" value="UniProtKB-KW"/>
</dbReference>
<evidence type="ECO:0000313" key="9">
    <source>
        <dbReference type="EMBL" id="JAS54046.1"/>
    </source>
</evidence>
<evidence type="ECO:0000256" key="6">
    <source>
        <dbReference type="ARBA" id="ARBA00023136"/>
    </source>
</evidence>
<evidence type="ECO:0000256" key="3">
    <source>
        <dbReference type="ARBA" id="ARBA00022692"/>
    </source>
</evidence>
<comment type="subcellular location">
    <subcellularLocation>
        <location evidence="1">Membrane</location>
        <topology evidence="1">Lipid-anchor</topology>
        <topology evidence="1">GPI-anchor</topology>
    </subcellularLocation>
</comment>
<dbReference type="GO" id="GO:0032222">
    <property type="term" value="P:regulation of synaptic transmission, cholinergic"/>
    <property type="evidence" value="ECO:0007669"/>
    <property type="project" value="InterPro"/>
</dbReference>
<reference evidence="9" key="1">
    <citation type="submission" date="2015-11" db="EMBL/GenBank/DDBJ databases">
        <title>De novo transcriptome assembly of four potential Pierce s Disease insect vectors from Arizona vineyards.</title>
        <authorList>
            <person name="Tassone E.E."/>
        </authorList>
    </citation>
    <scope>NUCLEOTIDE SEQUENCE</scope>
</reference>
<dbReference type="InterPro" id="IPR031424">
    <property type="entry name" value="QVR-like"/>
</dbReference>
<keyword evidence="3" id="KW-0812">Transmembrane</keyword>
<feature type="non-terminal residue" evidence="9">
    <location>
        <position position="1"/>
    </location>
</feature>